<dbReference type="SUPFAM" id="SSF49265">
    <property type="entry name" value="Fibronectin type III"/>
    <property type="match status" value="1"/>
</dbReference>
<evidence type="ECO:0000313" key="4">
    <source>
        <dbReference type="Proteomes" id="UP000199321"/>
    </source>
</evidence>
<dbReference type="Gene3D" id="2.60.40.10">
    <property type="entry name" value="Immunoglobulins"/>
    <property type="match status" value="1"/>
</dbReference>
<dbReference type="SMART" id="SM00060">
    <property type="entry name" value="FN3"/>
    <property type="match status" value="1"/>
</dbReference>
<sequence>MKIVSQLCNFFLILLLISCGSDDSPVATEDTEAPSTPLQLTASSITETSAQLSWEAATDNVGVASYQLYENGTLTETAINATSFAVTSLSEETTYNFKVTAIDAAGNESGASNTVTFSTIAAPLRFETNLSDMGIYTGTFSDLTPADGVQLYELNSTLFTDYAKKQRLVRLPNDTKLEYNNSDLLPKFPDNTLIAKTFYYYVNEGDPSQGKQIIETRVLLKIEGSWQVGNYVWNGSMTDAVYSEAGSVDPISYIDTNGETQNINYVIPSKTDCFTCHNNDENTFPIGMKLRSMNFTPSYVSQNQLDYFSGIGLLDGVNSASISILPDWTDESLDIFSRARAYIDINCAHCHQPGGPVSNFGLDFRLETPYEGTGIYANRGEIEARTQSNIPSYMMPQLGRTIVHNEAVVMLLQYLDEIEP</sequence>
<dbReference type="RefSeq" id="WP_093139465.1">
    <property type="nucleotide sequence ID" value="NZ_BMWO01000001.1"/>
</dbReference>
<dbReference type="AlphaFoldDB" id="A0A1G7C656"/>
<feature type="domain" description="Fibronectin type-III" evidence="2">
    <location>
        <begin position="36"/>
        <end position="122"/>
    </location>
</feature>
<dbReference type="Proteomes" id="UP000199321">
    <property type="component" value="Unassembled WGS sequence"/>
</dbReference>
<feature type="chain" id="PRO_5011741162" description="Fibronectin type-III domain-containing protein" evidence="1">
    <location>
        <begin position="24"/>
        <end position="420"/>
    </location>
</feature>
<dbReference type="CDD" id="cd00063">
    <property type="entry name" value="FN3"/>
    <property type="match status" value="1"/>
</dbReference>
<evidence type="ECO:0000256" key="1">
    <source>
        <dbReference type="SAM" id="SignalP"/>
    </source>
</evidence>
<proteinExistence type="predicted"/>
<name>A0A1G7C656_9FLAO</name>
<dbReference type="EMBL" id="FNBA01000001">
    <property type="protein sequence ID" value="SDE34270.1"/>
    <property type="molecule type" value="Genomic_DNA"/>
</dbReference>
<keyword evidence="1" id="KW-0732">Signal</keyword>
<dbReference type="OrthoDB" id="338827at2"/>
<keyword evidence="4" id="KW-1185">Reference proteome</keyword>
<feature type="signal peptide" evidence="1">
    <location>
        <begin position="1"/>
        <end position="23"/>
    </location>
</feature>
<organism evidence="3 4">
    <name type="scientific">Ulvibacter litoralis</name>
    <dbReference type="NCBI Taxonomy" id="227084"/>
    <lineage>
        <taxon>Bacteria</taxon>
        <taxon>Pseudomonadati</taxon>
        <taxon>Bacteroidota</taxon>
        <taxon>Flavobacteriia</taxon>
        <taxon>Flavobacteriales</taxon>
        <taxon>Flavobacteriaceae</taxon>
        <taxon>Ulvibacter</taxon>
    </lineage>
</organism>
<evidence type="ECO:0000259" key="2">
    <source>
        <dbReference type="PROSITE" id="PS50853"/>
    </source>
</evidence>
<protein>
    <recommendedName>
        <fullName evidence="2">Fibronectin type-III domain-containing protein</fullName>
    </recommendedName>
</protein>
<evidence type="ECO:0000313" key="3">
    <source>
        <dbReference type="EMBL" id="SDE34270.1"/>
    </source>
</evidence>
<dbReference type="PROSITE" id="PS50853">
    <property type="entry name" value="FN3"/>
    <property type="match status" value="1"/>
</dbReference>
<dbReference type="InterPro" id="IPR003961">
    <property type="entry name" value="FN3_dom"/>
</dbReference>
<dbReference type="Pfam" id="PF00041">
    <property type="entry name" value="fn3"/>
    <property type="match status" value="1"/>
</dbReference>
<dbReference type="STRING" id="227084.SAMN05421855_101179"/>
<dbReference type="InterPro" id="IPR036116">
    <property type="entry name" value="FN3_sf"/>
</dbReference>
<reference evidence="3 4" key="1">
    <citation type="submission" date="2016-10" db="EMBL/GenBank/DDBJ databases">
        <authorList>
            <person name="de Groot N.N."/>
        </authorList>
    </citation>
    <scope>NUCLEOTIDE SEQUENCE [LARGE SCALE GENOMIC DNA]</scope>
    <source>
        <strain evidence="3 4">DSM 16195</strain>
    </source>
</reference>
<gene>
    <name evidence="3" type="ORF">SAMN05421855_101179</name>
</gene>
<dbReference type="PROSITE" id="PS51257">
    <property type="entry name" value="PROKAR_LIPOPROTEIN"/>
    <property type="match status" value="1"/>
</dbReference>
<dbReference type="InterPro" id="IPR013783">
    <property type="entry name" value="Ig-like_fold"/>
</dbReference>
<accession>A0A1G7C656</accession>